<gene>
    <name evidence="1" type="ORF">GCM10025883_38040</name>
</gene>
<evidence type="ECO:0000313" key="2">
    <source>
        <dbReference type="Proteomes" id="UP001157126"/>
    </source>
</evidence>
<name>A0ABQ6IYI9_9MICO</name>
<evidence type="ECO:0000313" key="1">
    <source>
        <dbReference type="EMBL" id="GMA41759.1"/>
    </source>
</evidence>
<organism evidence="1 2">
    <name type="scientific">Mobilicoccus caccae</name>
    <dbReference type="NCBI Taxonomy" id="1859295"/>
    <lineage>
        <taxon>Bacteria</taxon>
        <taxon>Bacillati</taxon>
        <taxon>Actinomycetota</taxon>
        <taxon>Actinomycetes</taxon>
        <taxon>Micrococcales</taxon>
        <taxon>Dermatophilaceae</taxon>
        <taxon>Mobilicoccus</taxon>
    </lineage>
</organism>
<dbReference type="EMBL" id="BSUO01000001">
    <property type="protein sequence ID" value="GMA41759.1"/>
    <property type="molecule type" value="Genomic_DNA"/>
</dbReference>
<sequence length="183" mass="19192">MATACTLTGVLALAGCGPGEPVDGGPAVREAARSAGGDLDPWLAKVCGAVGSVRTVADERNQLDWQDVSDRGKAAELVTHLRRVDAEIGTALTVLDSVGAPPVERGDTVLTELRESFTERRDAVTDAAEFIEGSASRIDPLAPAQVASAAQAAYTAAPRLARQIERRRELRDAYAANPACRDL</sequence>
<dbReference type="Proteomes" id="UP001157126">
    <property type="component" value="Unassembled WGS sequence"/>
</dbReference>
<keyword evidence="2" id="KW-1185">Reference proteome</keyword>
<accession>A0ABQ6IYI9</accession>
<comment type="caution">
    <text evidence="1">The sequence shown here is derived from an EMBL/GenBank/DDBJ whole genome shotgun (WGS) entry which is preliminary data.</text>
</comment>
<reference evidence="2" key="1">
    <citation type="journal article" date="2019" name="Int. J. Syst. Evol. Microbiol.">
        <title>The Global Catalogue of Microorganisms (GCM) 10K type strain sequencing project: providing services to taxonomists for standard genome sequencing and annotation.</title>
        <authorList>
            <consortium name="The Broad Institute Genomics Platform"/>
            <consortium name="The Broad Institute Genome Sequencing Center for Infectious Disease"/>
            <person name="Wu L."/>
            <person name="Ma J."/>
        </authorList>
    </citation>
    <scope>NUCLEOTIDE SEQUENCE [LARGE SCALE GENOMIC DNA]</scope>
    <source>
        <strain evidence="2">NBRC 113072</strain>
    </source>
</reference>
<protein>
    <submittedName>
        <fullName evidence="1">Uncharacterized protein</fullName>
    </submittedName>
</protein>
<proteinExistence type="predicted"/>